<evidence type="ECO:0000313" key="1">
    <source>
        <dbReference type="EMBL" id="KAF6025623.1"/>
    </source>
</evidence>
<reference evidence="1" key="1">
    <citation type="submission" date="2020-06" db="EMBL/GenBank/DDBJ databases">
        <title>Draft genome of Bugula neritina, a colonial animal packing powerful symbionts and potential medicines.</title>
        <authorList>
            <person name="Rayko M."/>
        </authorList>
    </citation>
    <scope>NUCLEOTIDE SEQUENCE [LARGE SCALE GENOMIC DNA]</scope>
    <source>
        <strain evidence="1">Kwan_BN1</strain>
    </source>
</reference>
<accession>A0A7J7JIH1</accession>
<name>A0A7J7JIH1_BUGNE</name>
<proteinExistence type="predicted"/>
<dbReference type="Proteomes" id="UP000593567">
    <property type="component" value="Unassembled WGS sequence"/>
</dbReference>
<keyword evidence="2" id="KW-1185">Reference proteome</keyword>
<dbReference type="AlphaFoldDB" id="A0A7J7JIH1"/>
<gene>
    <name evidence="1" type="ORF">EB796_016068</name>
</gene>
<sequence>MMCTVTTLPPYHKHAVGFDTNICWYSYRVTVQWHARCWQQTTDTEMQVLVVENFQIKYYPTVNEYFSINAVW</sequence>
<comment type="caution">
    <text evidence="1">The sequence shown here is derived from an EMBL/GenBank/DDBJ whole genome shotgun (WGS) entry which is preliminary data.</text>
</comment>
<organism evidence="1 2">
    <name type="scientific">Bugula neritina</name>
    <name type="common">Brown bryozoan</name>
    <name type="synonym">Sertularia neritina</name>
    <dbReference type="NCBI Taxonomy" id="10212"/>
    <lineage>
        <taxon>Eukaryota</taxon>
        <taxon>Metazoa</taxon>
        <taxon>Spiralia</taxon>
        <taxon>Lophotrochozoa</taxon>
        <taxon>Bryozoa</taxon>
        <taxon>Gymnolaemata</taxon>
        <taxon>Cheilostomatida</taxon>
        <taxon>Flustrina</taxon>
        <taxon>Buguloidea</taxon>
        <taxon>Bugulidae</taxon>
        <taxon>Bugula</taxon>
    </lineage>
</organism>
<dbReference type="EMBL" id="VXIV02002439">
    <property type="protein sequence ID" value="KAF6025623.1"/>
    <property type="molecule type" value="Genomic_DNA"/>
</dbReference>
<evidence type="ECO:0000313" key="2">
    <source>
        <dbReference type="Proteomes" id="UP000593567"/>
    </source>
</evidence>
<protein>
    <submittedName>
        <fullName evidence="1">Uncharacterized protein</fullName>
    </submittedName>
</protein>